<feature type="region of interest" description="Disordered" evidence="5">
    <location>
        <begin position="872"/>
        <end position="912"/>
    </location>
</feature>
<dbReference type="InterPro" id="IPR000387">
    <property type="entry name" value="Tyr_Pase_dom"/>
</dbReference>
<dbReference type="STRING" id="400727.A0A2T7NQQ7"/>
<dbReference type="InterPro" id="IPR050348">
    <property type="entry name" value="Protein-Tyr_Phosphatase"/>
</dbReference>
<dbReference type="Pfam" id="PF00102">
    <property type="entry name" value="Y_phosphatase"/>
    <property type="match status" value="2"/>
</dbReference>
<reference evidence="9 10" key="1">
    <citation type="submission" date="2018-04" db="EMBL/GenBank/DDBJ databases">
        <title>The genome of golden apple snail Pomacea canaliculata provides insight into stress tolerance and invasive adaptation.</title>
        <authorList>
            <person name="Liu C."/>
            <person name="Liu B."/>
            <person name="Ren Y."/>
            <person name="Zhang Y."/>
            <person name="Wang H."/>
            <person name="Li S."/>
            <person name="Jiang F."/>
            <person name="Yin L."/>
            <person name="Zhang G."/>
            <person name="Qian W."/>
            <person name="Fan W."/>
        </authorList>
    </citation>
    <scope>NUCLEOTIDE SEQUENCE [LARGE SCALE GENOMIC DNA]</scope>
    <source>
        <strain evidence="9">SZHN2017</strain>
        <tissue evidence="9">Muscle</tissue>
    </source>
</reference>
<sequence length="912" mass="99515">MATTTTTTTTSTGEFVHQRRGFAVFVIVNKYFAACPPQTWGANCSQKCPEKCLNGTCNAIGFCSACEPGYRGIVYRSLSATNVLVEPTGGTVRSCVVFIVQELACNNVNGFCFLQGGLEAKSVSPAYPATQRPGDLDVPTIAAQGACSKTATQSTANVDRDASQVFWATSAMKTVPPGNWGQNCTEVCNIKCQDHRCNPASGVCNNCSPGFKGDLCESPCTKGTYGARCPNKCSVNCGGADADCDPKDGKCSSGGTYGANCTQVCSKFCRVTSGAAATSCHHVSGRVHQGCLDGYTEIPASAAAMIGGVVAGVALAVIVVAVVVVVVVRRKRRWKKTMSPDSATNYASMNGAFVADGVTVLDEDELSNARISLATGTHVEKEKQVYYNINPDTSSTRFPTTQLDSLLDRWRLDPTSLKGQFERLPKGFTGSTQTALNDANRGKNRYKNICAYDHSRVKLSIIDGDPNSDYINACYISVSPSRLILQDFLRMLWEKRVHTVVMLTNLIEGGTQKCEQYWSDSGERKYGAVTVTLVSVRRTADYTVRALQLKQEQYIFLHEAVSVSLAVSGTLLKRSQIPEAVGNLFSQSPDGQSKLEAEFKRLSSCLRQTNLTDYSAGQKEENKAKNRFHNILPQDAHRVELTPAVSGGDDYINAIFIPGYKKRHQYVATQLPLATTVVDFWTLVHEYPVSVVVIFPGDPAEDHETRVDFLPGDGETCQYGPYKLSTRLVATHEGYQEMLVNCTKPKRLNLTLLRGRREVRLLKCLQRTPSVPVLLHLTQAAALGITDEETDESIVLVACRTGAELSGMFVTLAHVQARLADTPVSVPALVGYLRTIRPQFISSPEQYQTLYEAVKMLAEGSSVVTNGDKIYKKRSTARKPQRELQERKKKTDDNSDEEAVWKTRTSGLPGTR</sequence>
<dbReference type="CDD" id="cd00047">
    <property type="entry name" value="PTPc"/>
    <property type="match status" value="1"/>
</dbReference>
<dbReference type="GO" id="GO:0004725">
    <property type="term" value="F:protein tyrosine phosphatase activity"/>
    <property type="evidence" value="ECO:0007669"/>
    <property type="project" value="UniProtKB-EC"/>
</dbReference>
<evidence type="ECO:0000256" key="4">
    <source>
        <dbReference type="ARBA" id="ARBA00022912"/>
    </source>
</evidence>
<name>A0A2T7NQQ7_POMCA</name>
<feature type="transmembrane region" description="Helical" evidence="6">
    <location>
        <begin position="302"/>
        <end position="328"/>
    </location>
</feature>
<evidence type="ECO:0000313" key="10">
    <source>
        <dbReference type="Proteomes" id="UP000245119"/>
    </source>
</evidence>
<dbReference type="SUPFAM" id="SSF52799">
    <property type="entry name" value="(Phosphotyrosine protein) phosphatases II"/>
    <property type="match status" value="2"/>
</dbReference>
<dbReference type="PANTHER" id="PTHR19134">
    <property type="entry name" value="RECEPTOR-TYPE TYROSINE-PROTEIN PHOSPHATASE"/>
    <property type="match status" value="1"/>
</dbReference>
<keyword evidence="10" id="KW-1185">Reference proteome</keyword>
<proteinExistence type="inferred from homology"/>
<dbReference type="InterPro" id="IPR000242">
    <property type="entry name" value="PTP_cat"/>
</dbReference>
<dbReference type="EMBL" id="PZQS01000010">
    <property type="protein sequence ID" value="PVD23505.1"/>
    <property type="molecule type" value="Genomic_DNA"/>
</dbReference>
<evidence type="ECO:0000259" key="7">
    <source>
        <dbReference type="PROSITE" id="PS50055"/>
    </source>
</evidence>
<dbReference type="InterPro" id="IPR000742">
    <property type="entry name" value="EGF"/>
</dbReference>
<organism evidence="9 10">
    <name type="scientific">Pomacea canaliculata</name>
    <name type="common">Golden apple snail</name>
    <dbReference type="NCBI Taxonomy" id="400727"/>
    <lineage>
        <taxon>Eukaryota</taxon>
        <taxon>Metazoa</taxon>
        <taxon>Spiralia</taxon>
        <taxon>Lophotrochozoa</taxon>
        <taxon>Mollusca</taxon>
        <taxon>Gastropoda</taxon>
        <taxon>Caenogastropoda</taxon>
        <taxon>Architaenioglossa</taxon>
        <taxon>Ampullarioidea</taxon>
        <taxon>Ampullariidae</taxon>
        <taxon>Pomacea</taxon>
    </lineage>
</organism>
<keyword evidence="4" id="KW-0904">Protein phosphatase</keyword>
<dbReference type="EC" id="3.1.3.48" evidence="2"/>
<keyword evidence="6" id="KW-0472">Membrane</keyword>
<dbReference type="AlphaFoldDB" id="A0A2T7NQQ7"/>
<gene>
    <name evidence="9" type="ORF">C0Q70_16777</name>
</gene>
<dbReference type="SMART" id="SM00404">
    <property type="entry name" value="PTPc_motif"/>
    <property type="match status" value="1"/>
</dbReference>
<feature type="domain" description="Tyrosine-protein phosphatase" evidence="7">
    <location>
        <begin position="595"/>
        <end position="857"/>
    </location>
</feature>
<dbReference type="Proteomes" id="UP000245119">
    <property type="component" value="Linkage Group LG10"/>
</dbReference>
<dbReference type="SMART" id="SM00194">
    <property type="entry name" value="PTPc"/>
    <property type="match status" value="2"/>
</dbReference>
<dbReference type="SMART" id="SM00181">
    <property type="entry name" value="EGF"/>
    <property type="match status" value="2"/>
</dbReference>
<keyword evidence="6" id="KW-0812">Transmembrane</keyword>
<evidence type="ECO:0000256" key="5">
    <source>
        <dbReference type="SAM" id="MobiDB-lite"/>
    </source>
</evidence>
<evidence type="ECO:0000259" key="8">
    <source>
        <dbReference type="PROSITE" id="PS50056"/>
    </source>
</evidence>
<feature type="compositionally biased region" description="Polar residues" evidence="5">
    <location>
        <begin position="903"/>
        <end position="912"/>
    </location>
</feature>
<evidence type="ECO:0000256" key="6">
    <source>
        <dbReference type="SAM" id="Phobius"/>
    </source>
</evidence>
<feature type="domain" description="Tyrosine specific protein phosphatases" evidence="8">
    <location>
        <begin position="795"/>
        <end position="848"/>
    </location>
</feature>
<feature type="domain" description="Tyrosine-protein phosphatase" evidence="7">
    <location>
        <begin position="417"/>
        <end position="550"/>
    </location>
</feature>
<feature type="compositionally biased region" description="Basic and acidic residues" evidence="5">
    <location>
        <begin position="880"/>
        <end position="893"/>
    </location>
</feature>
<evidence type="ECO:0000256" key="3">
    <source>
        <dbReference type="ARBA" id="ARBA00022801"/>
    </source>
</evidence>
<comment type="caution">
    <text evidence="9">The sequence shown here is derived from an EMBL/GenBank/DDBJ whole genome shotgun (WGS) entry which is preliminary data.</text>
</comment>
<keyword evidence="6" id="KW-1133">Transmembrane helix</keyword>
<dbReference type="Gene3D" id="2.170.300.10">
    <property type="entry name" value="Tie2 ligand-binding domain superfamily"/>
    <property type="match status" value="1"/>
</dbReference>
<evidence type="ECO:0000256" key="2">
    <source>
        <dbReference type="ARBA" id="ARBA00013064"/>
    </source>
</evidence>
<evidence type="ECO:0000313" key="9">
    <source>
        <dbReference type="EMBL" id="PVD23505.1"/>
    </source>
</evidence>
<dbReference type="PRINTS" id="PR00700">
    <property type="entry name" value="PRTYPHPHTASE"/>
</dbReference>
<dbReference type="PANTHER" id="PTHR19134:SF562">
    <property type="entry name" value="PROTEIN-TYROSINE-PHOSPHATASE"/>
    <property type="match status" value="1"/>
</dbReference>
<evidence type="ECO:0000256" key="1">
    <source>
        <dbReference type="ARBA" id="ARBA00009580"/>
    </source>
</evidence>
<accession>A0A2T7NQQ7</accession>
<dbReference type="InterPro" id="IPR003595">
    <property type="entry name" value="Tyr_Pase_cat"/>
</dbReference>
<comment type="similarity">
    <text evidence="1">Belongs to the protein-tyrosine phosphatase family.</text>
</comment>
<dbReference type="OrthoDB" id="6159871at2759"/>
<dbReference type="Gene3D" id="3.90.190.10">
    <property type="entry name" value="Protein tyrosine phosphatase superfamily"/>
    <property type="match status" value="2"/>
</dbReference>
<protein>
    <recommendedName>
        <fullName evidence="2">protein-tyrosine-phosphatase</fullName>
        <ecNumber evidence="2">3.1.3.48</ecNumber>
    </recommendedName>
</protein>
<dbReference type="InterPro" id="IPR029021">
    <property type="entry name" value="Prot-tyrosine_phosphatase-like"/>
</dbReference>
<dbReference type="PROSITE" id="PS50055">
    <property type="entry name" value="TYR_PHOSPHATASE_PTP"/>
    <property type="match status" value="2"/>
</dbReference>
<keyword evidence="3" id="KW-0378">Hydrolase</keyword>
<dbReference type="PROSITE" id="PS50056">
    <property type="entry name" value="TYR_PHOSPHATASE_2"/>
    <property type="match status" value="1"/>
</dbReference>